<dbReference type="AlphaFoldDB" id="A0A6A4JW02"/>
<dbReference type="EMBL" id="WIXP02000009">
    <property type="protein sequence ID" value="KAF6205888.1"/>
    <property type="molecule type" value="Genomic_DNA"/>
</dbReference>
<keyword evidence="2" id="KW-1185">Reference proteome</keyword>
<dbReference type="Proteomes" id="UP000466442">
    <property type="component" value="Linkage Group LG9"/>
</dbReference>
<sequence length="286" mass="32533">MGCYKLKSICALAVVLNSIYGVSSIQYFNDLRARFSPNPSQGYYELPWNTSSPLMSNYVQVPANSRLPLKFYCYPNDPRVCLMFDFKGNIAGIQISFLYQDVMAFQSYYNYGTVGSFIENIIFNTPVYSMRAYFTNPETLTMAGRQDTSQTVEGLWVVLNNTLYDIQVQEPSPSQKSIGPFFRQNCYPGMGQHYFFQVNEFAQCNQMTPFYPVYARGVLAGFGIAEFGRGSTAPGGRVWYENPPQPAVDEILTNRPPCMDQYLDAFGIYSLHVYFIDHPWKISCPA</sequence>
<evidence type="ECO:0000313" key="2">
    <source>
        <dbReference type="Proteomes" id="UP000466442"/>
    </source>
</evidence>
<reference evidence="1" key="1">
    <citation type="journal article" date="2021" name="Mol. Ecol. Resour.">
        <title>Apolygus lucorum genome provides insights into omnivorousness and mesophyll feeding.</title>
        <authorList>
            <person name="Liu Y."/>
            <person name="Liu H."/>
            <person name="Wang H."/>
            <person name="Huang T."/>
            <person name="Liu B."/>
            <person name="Yang B."/>
            <person name="Yin L."/>
            <person name="Li B."/>
            <person name="Zhang Y."/>
            <person name="Zhang S."/>
            <person name="Jiang F."/>
            <person name="Zhang X."/>
            <person name="Ren Y."/>
            <person name="Wang B."/>
            <person name="Wang S."/>
            <person name="Lu Y."/>
            <person name="Wu K."/>
            <person name="Fan W."/>
            <person name="Wang G."/>
        </authorList>
    </citation>
    <scope>NUCLEOTIDE SEQUENCE</scope>
    <source>
        <strain evidence="1">12Hb</strain>
    </source>
</reference>
<organism evidence="1 2">
    <name type="scientific">Apolygus lucorum</name>
    <name type="common">Small green plant bug</name>
    <name type="synonym">Lygocoris lucorum</name>
    <dbReference type="NCBI Taxonomy" id="248454"/>
    <lineage>
        <taxon>Eukaryota</taxon>
        <taxon>Metazoa</taxon>
        <taxon>Ecdysozoa</taxon>
        <taxon>Arthropoda</taxon>
        <taxon>Hexapoda</taxon>
        <taxon>Insecta</taxon>
        <taxon>Pterygota</taxon>
        <taxon>Neoptera</taxon>
        <taxon>Paraneoptera</taxon>
        <taxon>Hemiptera</taxon>
        <taxon>Heteroptera</taxon>
        <taxon>Panheteroptera</taxon>
        <taxon>Cimicomorpha</taxon>
        <taxon>Miridae</taxon>
        <taxon>Mirini</taxon>
        <taxon>Apolygus</taxon>
    </lineage>
</organism>
<accession>A0A6A4JW02</accession>
<evidence type="ECO:0000313" key="1">
    <source>
        <dbReference type="EMBL" id="KAF6205888.1"/>
    </source>
</evidence>
<dbReference type="OrthoDB" id="7771330at2759"/>
<comment type="caution">
    <text evidence="1">The sequence shown here is derived from an EMBL/GenBank/DDBJ whole genome shotgun (WGS) entry which is preliminary data.</text>
</comment>
<protein>
    <submittedName>
        <fullName evidence="1">Uncharacterized protein</fullName>
    </submittedName>
</protein>
<gene>
    <name evidence="1" type="ORF">GE061_020063</name>
</gene>
<proteinExistence type="predicted"/>
<name>A0A6A4JW02_APOLU</name>